<keyword evidence="5" id="KW-1185">Reference proteome</keyword>
<dbReference type="InterPro" id="IPR036770">
    <property type="entry name" value="Ankyrin_rpt-contain_sf"/>
</dbReference>
<keyword evidence="1" id="KW-0677">Repeat</keyword>
<dbReference type="Pfam" id="PF12796">
    <property type="entry name" value="Ank_2"/>
    <property type="match status" value="1"/>
</dbReference>
<dbReference type="AlphaFoldDB" id="A0A9P8C186"/>
<evidence type="ECO:0000313" key="4">
    <source>
        <dbReference type="EMBL" id="KAG9229620.1"/>
    </source>
</evidence>
<dbReference type="Gene3D" id="1.25.40.20">
    <property type="entry name" value="Ankyrin repeat-containing domain"/>
    <property type="match status" value="2"/>
</dbReference>
<dbReference type="EMBL" id="MU251747">
    <property type="protein sequence ID" value="KAG9229620.1"/>
    <property type="molecule type" value="Genomic_DNA"/>
</dbReference>
<dbReference type="InterPro" id="IPR002110">
    <property type="entry name" value="Ankyrin_rpt"/>
</dbReference>
<name>A0A9P8C186_9HELO</name>
<dbReference type="PROSITE" id="PS50088">
    <property type="entry name" value="ANK_REPEAT"/>
    <property type="match status" value="2"/>
</dbReference>
<dbReference type="Proteomes" id="UP000824998">
    <property type="component" value="Unassembled WGS sequence"/>
</dbReference>
<dbReference type="PROSITE" id="PS50297">
    <property type="entry name" value="ANK_REP_REGION"/>
    <property type="match status" value="2"/>
</dbReference>
<proteinExistence type="predicted"/>
<protein>
    <submittedName>
        <fullName evidence="4">Ankyrin repeat-containing domain protein</fullName>
    </submittedName>
</protein>
<feature type="repeat" description="ANK" evidence="3">
    <location>
        <begin position="26"/>
        <end position="58"/>
    </location>
</feature>
<feature type="repeat" description="ANK" evidence="3">
    <location>
        <begin position="1"/>
        <end position="25"/>
    </location>
</feature>
<reference evidence="4" key="1">
    <citation type="journal article" date="2021" name="IMA Fungus">
        <title>Genomic characterization of three marine fungi, including Emericellopsis atlantica sp. nov. with signatures of a generalist lifestyle and marine biomass degradation.</title>
        <authorList>
            <person name="Hagestad O.C."/>
            <person name="Hou L."/>
            <person name="Andersen J.H."/>
            <person name="Hansen E.H."/>
            <person name="Altermark B."/>
            <person name="Li C."/>
            <person name="Kuhnert E."/>
            <person name="Cox R.J."/>
            <person name="Crous P.W."/>
            <person name="Spatafora J.W."/>
            <person name="Lail K."/>
            <person name="Amirebrahimi M."/>
            <person name="Lipzen A."/>
            <person name="Pangilinan J."/>
            <person name="Andreopoulos W."/>
            <person name="Hayes R.D."/>
            <person name="Ng V."/>
            <person name="Grigoriev I.V."/>
            <person name="Jackson S.A."/>
            <person name="Sutton T.D.S."/>
            <person name="Dobson A.D.W."/>
            <person name="Rama T."/>
        </authorList>
    </citation>
    <scope>NUCLEOTIDE SEQUENCE</scope>
    <source>
        <strain evidence="4">TRa018bII</strain>
    </source>
</reference>
<dbReference type="PANTHER" id="PTHR24171:SF9">
    <property type="entry name" value="ANKYRIN REPEAT DOMAIN-CONTAINING PROTEIN 39"/>
    <property type="match status" value="1"/>
</dbReference>
<dbReference type="SMART" id="SM00248">
    <property type="entry name" value="ANK"/>
    <property type="match status" value="2"/>
</dbReference>
<evidence type="ECO:0000256" key="3">
    <source>
        <dbReference type="PROSITE-ProRule" id="PRU00023"/>
    </source>
</evidence>
<gene>
    <name evidence="4" type="ORF">BJ875DRAFT_386973</name>
</gene>
<evidence type="ECO:0000256" key="1">
    <source>
        <dbReference type="ARBA" id="ARBA00022737"/>
    </source>
</evidence>
<dbReference type="OrthoDB" id="195446at2759"/>
<comment type="caution">
    <text evidence="4">The sequence shown here is derived from an EMBL/GenBank/DDBJ whole genome shotgun (WGS) entry which is preliminary data.</text>
</comment>
<organism evidence="4 5">
    <name type="scientific">Amylocarpus encephaloides</name>
    <dbReference type="NCBI Taxonomy" id="45428"/>
    <lineage>
        <taxon>Eukaryota</taxon>
        <taxon>Fungi</taxon>
        <taxon>Dikarya</taxon>
        <taxon>Ascomycota</taxon>
        <taxon>Pezizomycotina</taxon>
        <taxon>Leotiomycetes</taxon>
        <taxon>Helotiales</taxon>
        <taxon>Helotiales incertae sedis</taxon>
        <taxon>Amylocarpus</taxon>
    </lineage>
</organism>
<feature type="non-terminal residue" evidence="4">
    <location>
        <position position="1"/>
    </location>
</feature>
<sequence>ASYNGHLEVVQLLLDKGANVKATTSQGWTPLHWASYNGQLEVGQLLLDKGGDANGATSVGSETVYRCSSKDHFGRPSYSLTKALKWW</sequence>
<dbReference type="SUPFAM" id="SSF48403">
    <property type="entry name" value="Ankyrin repeat"/>
    <property type="match status" value="1"/>
</dbReference>
<keyword evidence="2 3" id="KW-0040">ANK repeat</keyword>
<evidence type="ECO:0000313" key="5">
    <source>
        <dbReference type="Proteomes" id="UP000824998"/>
    </source>
</evidence>
<evidence type="ECO:0000256" key="2">
    <source>
        <dbReference type="ARBA" id="ARBA00023043"/>
    </source>
</evidence>
<accession>A0A9P8C186</accession>
<dbReference type="PANTHER" id="PTHR24171">
    <property type="entry name" value="ANKYRIN REPEAT DOMAIN-CONTAINING PROTEIN 39-RELATED"/>
    <property type="match status" value="1"/>
</dbReference>